<comment type="caution">
    <text evidence="2">The sequence shown here is derived from an EMBL/GenBank/DDBJ whole genome shotgun (WGS) entry which is preliminary data.</text>
</comment>
<dbReference type="AlphaFoldDB" id="A0A5N5QHE2"/>
<evidence type="ECO:0000313" key="2">
    <source>
        <dbReference type="EMBL" id="KAB5590898.1"/>
    </source>
</evidence>
<dbReference type="OrthoDB" id="3196652at2759"/>
<reference evidence="2 3" key="1">
    <citation type="journal article" date="2019" name="Fungal Biol. Biotechnol.">
        <title>Draft genome sequence of fastidious pathogen Ceratobasidium theobromae, which causes vascular-streak dieback in Theobroma cacao.</title>
        <authorList>
            <person name="Ali S.S."/>
            <person name="Asman A."/>
            <person name="Shao J."/>
            <person name="Firmansyah A.P."/>
            <person name="Susilo A.W."/>
            <person name="Rosmana A."/>
            <person name="McMahon P."/>
            <person name="Junaid M."/>
            <person name="Guest D."/>
            <person name="Kheng T.Y."/>
            <person name="Meinhardt L.W."/>
            <person name="Bailey B.A."/>
        </authorList>
    </citation>
    <scope>NUCLEOTIDE SEQUENCE [LARGE SCALE GENOMIC DNA]</scope>
    <source>
        <strain evidence="2 3">CT2</strain>
    </source>
</reference>
<gene>
    <name evidence="2" type="ORF">CTheo_5650</name>
</gene>
<evidence type="ECO:0000313" key="3">
    <source>
        <dbReference type="Proteomes" id="UP000383932"/>
    </source>
</evidence>
<name>A0A5N5QHE2_9AGAM</name>
<feature type="signal peptide" evidence="1">
    <location>
        <begin position="1"/>
        <end position="23"/>
    </location>
</feature>
<sequence>MHASTFISYLLFFFFAMFAVTSALPEPLDKKTGELLARDGTDATHGEDGGDDERRFCRSGYITTATKTAGISGGAAQGIATASRAYWVRYIHEYYPSVNAHYHWCTNRNVDGLALLISISF</sequence>
<proteinExistence type="predicted"/>
<accession>A0A5N5QHE2</accession>
<keyword evidence="1" id="KW-0732">Signal</keyword>
<dbReference type="Proteomes" id="UP000383932">
    <property type="component" value="Unassembled WGS sequence"/>
</dbReference>
<evidence type="ECO:0000256" key="1">
    <source>
        <dbReference type="SAM" id="SignalP"/>
    </source>
</evidence>
<dbReference type="EMBL" id="SSOP01000137">
    <property type="protein sequence ID" value="KAB5590898.1"/>
    <property type="molecule type" value="Genomic_DNA"/>
</dbReference>
<organism evidence="2 3">
    <name type="scientific">Ceratobasidium theobromae</name>
    <dbReference type="NCBI Taxonomy" id="1582974"/>
    <lineage>
        <taxon>Eukaryota</taxon>
        <taxon>Fungi</taxon>
        <taxon>Dikarya</taxon>
        <taxon>Basidiomycota</taxon>
        <taxon>Agaricomycotina</taxon>
        <taxon>Agaricomycetes</taxon>
        <taxon>Cantharellales</taxon>
        <taxon>Ceratobasidiaceae</taxon>
        <taxon>Ceratobasidium</taxon>
    </lineage>
</organism>
<keyword evidence="3" id="KW-1185">Reference proteome</keyword>
<protein>
    <submittedName>
        <fullName evidence="2">Putative effector protein</fullName>
    </submittedName>
</protein>
<feature type="chain" id="PRO_5024277507" evidence="1">
    <location>
        <begin position="24"/>
        <end position="121"/>
    </location>
</feature>